<dbReference type="Gene3D" id="3.30.450.20">
    <property type="entry name" value="PAS domain"/>
    <property type="match status" value="5"/>
</dbReference>
<dbReference type="PROSITE" id="PS50887">
    <property type="entry name" value="GGDEF"/>
    <property type="match status" value="1"/>
</dbReference>
<dbReference type="FunFam" id="3.20.20.450:FF:000001">
    <property type="entry name" value="Cyclic di-GMP phosphodiesterase yahA"/>
    <property type="match status" value="1"/>
</dbReference>
<evidence type="ECO:0000259" key="9">
    <source>
        <dbReference type="PROSITE" id="PS50887"/>
    </source>
</evidence>
<evidence type="ECO:0000259" key="8">
    <source>
        <dbReference type="PROSITE" id="PS50883"/>
    </source>
</evidence>
<organism evidence="10 11">
    <name type="scientific">Methylobacter tundripaludum</name>
    <dbReference type="NCBI Taxonomy" id="173365"/>
    <lineage>
        <taxon>Bacteria</taxon>
        <taxon>Pseudomonadati</taxon>
        <taxon>Pseudomonadota</taxon>
        <taxon>Gammaproteobacteria</taxon>
        <taxon>Methylococcales</taxon>
        <taxon>Methylococcaceae</taxon>
        <taxon>Methylobacter</taxon>
    </lineage>
</organism>
<dbReference type="InterPro" id="IPR052155">
    <property type="entry name" value="Biofilm_reg_signaling"/>
</dbReference>
<dbReference type="SUPFAM" id="SSF55073">
    <property type="entry name" value="Nucleotide cyclase"/>
    <property type="match status" value="1"/>
</dbReference>
<gene>
    <name evidence="10" type="ORF">B0F87_105109</name>
</gene>
<feature type="domain" description="GGDEF" evidence="9">
    <location>
        <begin position="784"/>
        <end position="918"/>
    </location>
</feature>
<feature type="domain" description="PAS" evidence="6">
    <location>
        <begin position="132"/>
        <end position="186"/>
    </location>
</feature>
<keyword evidence="5" id="KW-0472">Membrane</keyword>
<evidence type="ECO:0000256" key="1">
    <source>
        <dbReference type="ARBA" id="ARBA00001946"/>
    </source>
</evidence>
<evidence type="ECO:0000256" key="2">
    <source>
        <dbReference type="ARBA" id="ARBA00012282"/>
    </source>
</evidence>
<dbReference type="Gene3D" id="2.10.70.100">
    <property type="match status" value="1"/>
</dbReference>
<dbReference type="InterPro" id="IPR035965">
    <property type="entry name" value="PAS-like_dom_sf"/>
</dbReference>
<comment type="catalytic activity">
    <reaction evidence="4">
        <text>3',3'-c-di-GMP + H2O = 5'-phosphoguanylyl(3'-&gt;5')guanosine + H(+)</text>
        <dbReference type="Rhea" id="RHEA:24902"/>
        <dbReference type="ChEBI" id="CHEBI:15377"/>
        <dbReference type="ChEBI" id="CHEBI:15378"/>
        <dbReference type="ChEBI" id="CHEBI:58754"/>
        <dbReference type="ChEBI" id="CHEBI:58805"/>
        <dbReference type="EC" id="3.1.4.52"/>
    </reaction>
    <physiologicalReaction direction="left-to-right" evidence="4">
        <dbReference type="Rhea" id="RHEA:24903"/>
    </physiologicalReaction>
</comment>
<reference evidence="10 11" key="1">
    <citation type="submission" date="2018-02" db="EMBL/GenBank/DDBJ databases">
        <title>Subsurface microbial communities from deep shales in Ohio and West Virginia, USA.</title>
        <authorList>
            <person name="Wrighton K."/>
        </authorList>
    </citation>
    <scope>NUCLEOTIDE SEQUENCE [LARGE SCALE GENOMIC DNA]</scope>
    <source>
        <strain evidence="10 11">OWC-DMM</strain>
    </source>
</reference>
<dbReference type="PROSITE" id="PS50113">
    <property type="entry name" value="PAC"/>
    <property type="match status" value="4"/>
</dbReference>
<keyword evidence="5" id="KW-1133">Transmembrane helix</keyword>
<dbReference type="InterPro" id="IPR000700">
    <property type="entry name" value="PAS-assoc_C"/>
</dbReference>
<comment type="cofactor">
    <cofactor evidence="1">
        <name>Mg(2+)</name>
        <dbReference type="ChEBI" id="CHEBI:18420"/>
    </cofactor>
</comment>
<evidence type="ECO:0000313" key="10">
    <source>
        <dbReference type="EMBL" id="PPK75640.1"/>
    </source>
</evidence>
<dbReference type="Gene3D" id="3.30.70.270">
    <property type="match status" value="1"/>
</dbReference>
<dbReference type="SUPFAM" id="SSF141868">
    <property type="entry name" value="EAL domain-like"/>
    <property type="match status" value="1"/>
</dbReference>
<evidence type="ECO:0000313" key="11">
    <source>
        <dbReference type="Proteomes" id="UP000240010"/>
    </source>
</evidence>
<dbReference type="Pfam" id="PF13426">
    <property type="entry name" value="PAS_9"/>
    <property type="match status" value="3"/>
</dbReference>
<feature type="transmembrane region" description="Helical" evidence="5">
    <location>
        <begin position="29"/>
        <end position="53"/>
    </location>
</feature>
<evidence type="ECO:0000259" key="7">
    <source>
        <dbReference type="PROSITE" id="PS50113"/>
    </source>
</evidence>
<dbReference type="Pfam" id="PF00990">
    <property type="entry name" value="GGDEF"/>
    <property type="match status" value="1"/>
</dbReference>
<dbReference type="FunFam" id="3.30.70.270:FF:000001">
    <property type="entry name" value="Diguanylate cyclase domain protein"/>
    <property type="match status" value="1"/>
</dbReference>
<keyword evidence="3" id="KW-0973">c-di-GMP</keyword>
<dbReference type="GO" id="GO:0071111">
    <property type="term" value="F:cyclic-guanylate-specific phosphodiesterase activity"/>
    <property type="evidence" value="ECO:0007669"/>
    <property type="project" value="UniProtKB-EC"/>
</dbReference>
<evidence type="ECO:0000256" key="5">
    <source>
        <dbReference type="SAM" id="Phobius"/>
    </source>
</evidence>
<sequence length="1183" mass="133089">MFAWINDLLVGTSSFMPHGACYLWLPSILWLHIISDSIIAIAYFSIPFALWYFVKKRTDLAYRWVFVLFGVFICLCGTTHLISIWTIWHPDYWLDGLVKLATALVSIVTAVLIWPLIPKLLRLPSPQALQTSETYLRAIFDATPDAMLISNEHGIVTMANQQAERLLGYPINELLGLSIETLVPESFRAAHPGLRAQFSAVAVTRPMGAGQTVKVLRKDGSELDVEISLSPIRTEQGLFFASALRDITERKQAEATLRASEERFRRMANSSPIMIWITDAEGEPTFANQSWLDFTGLDSVQTMTHQDWISAIHPDDRETAFVAYYQNTEVQVAITTEYRLRSANGDWRWILDKSMPLYDESGVFTGYIGSAVDITERKQVQQMLQDKEQMLSESQRIAHVGSWSMELATGCISWSDEMYRIFGVAQQTFGLSLKTFLDLIYPDDRAAMKRWLSDCRAGKASQELDFHIRLPDGAVRFIRGSGGVQYDEMNRPLRMVGSAQDITERKQAERVLNQIKAMIDISLDGFWVADLMGNVLQANEAYAKIIGYSIDELVNMRISQLEAKEGSEQIKAHIVKIVTQGYDLFETRHRHKDGHTIDIEVSAAFLSEFQQFCVFCRDITERKRIEMDLRIAAVAFESQEAMVITDTASVILRINKAFTESTGYTEKQAVGQKISILKSGRHDAAFYAAMWKSILSVGAWQGEIWDRRKNGEIYPKWLSITAVKGSDGVVSHYVGTHTDITERKAAEEQIKLLAFYDPLTRLPNRRLLQERLKHGINVERRDGKQLGLLMLDLDRFKAINDSLGHLAGDDLLQQVAERIKARLRDVDMVARLGGDEFIVLLEDIAQPEDAARVAKEIIADLTQPFCLTHSGNVQIGVSIGISLYPQHGDTSELLMDHADAALYQAKDAGRGCFAYFSEDLTIAARERIALETRLRHAIEQQELRVFFQPQVDIASGRIVGAEALVRWQDPVEGLIPPIRFIPIAEETGLIVEVGEWVLRETCRQGRQWLDAGLPPLTLAVNVSSHQFRRSDICALVATVLSDTGFPSQQLELEITETGLMENQDNATAILNSLRAQGVRLAIDDFGTGYSSLAYLKHFPLDVLKIDKRFIDDIPFQQDDMEIAATIVAMGHILGFKVLAEGVETVAQLAFLQEKGCDMYQGYIKSKPVPAHEFAALLRAQQYS</sequence>
<dbReference type="EC" id="3.1.4.52" evidence="2"/>
<comment type="caution">
    <text evidence="10">The sequence shown here is derived from an EMBL/GenBank/DDBJ whole genome shotgun (WGS) entry which is preliminary data.</text>
</comment>
<proteinExistence type="predicted"/>
<dbReference type="FunFam" id="3.30.450.20:FF:000099">
    <property type="entry name" value="Sensory box sensor histidine kinase"/>
    <property type="match status" value="1"/>
</dbReference>
<dbReference type="GO" id="GO:0071732">
    <property type="term" value="P:cellular response to nitric oxide"/>
    <property type="evidence" value="ECO:0007669"/>
    <property type="project" value="UniProtKB-ARBA"/>
</dbReference>
<dbReference type="Gene3D" id="3.20.20.450">
    <property type="entry name" value="EAL domain"/>
    <property type="match status" value="1"/>
</dbReference>
<keyword evidence="5" id="KW-0812">Transmembrane</keyword>
<dbReference type="NCBIfam" id="TIGR00254">
    <property type="entry name" value="GGDEF"/>
    <property type="match status" value="1"/>
</dbReference>
<dbReference type="NCBIfam" id="TIGR00229">
    <property type="entry name" value="sensory_box"/>
    <property type="match status" value="5"/>
</dbReference>
<feature type="domain" description="PAC" evidence="7">
    <location>
        <begin position="700"/>
        <end position="752"/>
    </location>
</feature>
<dbReference type="InterPro" id="IPR043128">
    <property type="entry name" value="Rev_trsase/Diguanyl_cyclase"/>
</dbReference>
<evidence type="ECO:0000256" key="3">
    <source>
        <dbReference type="ARBA" id="ARBA00022636"/>
    </source>
</evidence>
<dbReference type="EMBL" id="PTIZ01000005">
    <property type="protein sequence ID" value="PPK75640.1"/>
    <property type="molecule type" value="Genomic_DNA"/>
</dbReference>
<dbReference type="InterPro" id="IPR013655">
    <property type="entry name" value="PAS_fold_3"/>
</dbReference>
<dbReference type="InterPro" id="IPR029787">
    <property type="entry name" value="Nucleotide_cyclase"/>
</dbReference>
<dbReference type="CDD" id="cd00130">
    <property type="entry name" value="PAS"/>
    <property type="match status" value="5"/>
</dbReference>
<dbReference type="InterPro" id="IPR000014">
    <property type="entry name" value="PAS"/>
</dbReference>
<feature type="transmembrane region" description="Helical" evidence="5">
    <location>
        <begin position="65"/>
        <end position="88"/>
    </location>
</feature>
<feature type="domain" description="PAC" evidence="7">
    <location>
        <begin position="462"/>
        <end position="514"/>
    </location>
</feature>
<dbReference type="Pfam" id="PF00563">
    <property type="entry name" value="EAL"/>
    <property type="match status" value="1"/>
</dbReference>
<dbReference type="Pfam" id="PF25487">
    <property type="entry name" value="ETR1_N"/>
    <property type="match status" value="1"/>
</dbReference>
<dbReference type="CDD" id="cd01948">
    <property type="entry name" value="EAL"/>
    <property type="match status" value="1"/>
</dbReference>
<dbReference type="Proteomes" id="UP000240010">
    <property type="component" value="Unassembled WGS sequence"/>
</dbReference>
<evidence type="ECO:0000259" key="6">
    <source>
        <dbReference type="PROSITE" id="PS50112"/>
    </source>
</evidence>
<accession>A0A2S6HDX2</accession>
<dbReference type="Pfam" id="PF08447">
    <property type="entry name" value="PAS_3"/>
    <property type="match status" value="2"/>
</dbReference>
<dbReference type="InterPro" id="IPR001633">
    <property type="entry name" value="EAL_dom"/>
</dbReference>
<evidence type="ECO:0000256" key="4">
    <source>
        <dbReference type="ARBA" id="ARBA00051114"/>
    </source>
</evidence>
<feature type="domain" description="PAS" evidence="6">
    <location>
        <begin position="260"/>
        <end position="318"/>
    </location>
</feature>
<feature type="domain" description="PAS" evidence="6">
    <location>
        <begin position="511"/>
        <end position="581"/>
    </location>
</feature>
<dbReference type="SUPFAM" id="SSF55785">
    <property type="entry name" value="PYP-like sensor domain (PAS domain)"/>
    <property type="match status" value="5"/>
</dbReference>
<dbReference type="InterPro" id="IPR035919">
    <property type="entry name" value="EAL_sf"/>
</dbReference>
<dbReference type="PROSITE" id="PS50883">
    <property type="entry name" value="EAL"/>
    <property type="match status" value="1"/>
</dbReference>
<protein>
    <recommendedName>
        <fullName evidence="2">cyclic-guanylate-specific phosphodiesterase</fullName>
        <ecNumber evidence="2">3.1.4.52</ecNumber>
    </recommendedName>
</protein>
<dbReference type="SMART" id="SM00091">
    <property type="entry name" value="PAS"/>
    <property type="match status" value="5"/>
</dbReference>
<dbReference type="RefSeq" id="WP_104428872.1">
    <property type="nucleotide sequence ID" value="NZ_PTIZ01000005.1"/>
</dbReference>
<dbReference type="SMART" id="SM00052">
    <property type="entry name" value="EAL"/>
    <property type="match status" value="1"/>
</dbReference>
<name>A0A2S6HDX2_9GAMM</name>
<dbReference type="PROSITE" id="PS50112">
    <property type="entry name" value="PAS"/>
    <property type="match status" value="3"/>
</dbReference>
<feature type="domain" description="EAL" evidence="8">
    <location>
        <begin position="927"/>
        <end position="1181"/>
    </location>
</feature>
<dbReference type="InterPro" id="IPR000160">
    <property type="entry name" value="GGDEF_dom"/>
</dbReference>
<dbReference type="AlphaFoldDB" id="A0A2S6HDX2"/>
<dbReference type="SMART" id="SM00086">
    <property type="entry name" value="PAC"/>
    <property type="match status" value="5"/>
</dbReference>
<feature type="domain" description="PAC" evidence="7">
    <location>
        <begin position="209"/>
        <end position="259"/>
    </location>
</feature>
<dbReference type="InterPro" id="IPR058544">
    <property type="entry name" value="ETR1_N"/>
</dbReference>
<dbReference type="PANTHER" id="PTHR44757">
    <property type="entry name" value="DIGUANYLATE CYCLASE DGCP"/>
    <property type="match status" value="1"/>
</dbReference>
<dbReference type="InterPro" id="IPR001610">
    <property type="entry name" value="PAC"/>
</dbReference>
<dbReference type="SMART" id="SM00267">
    <property type="entry name" value="GGDEF"/>
    <property type="match status" value="1"/>
</dbReference>
<dbReference type="PANTHER" id="PTHR44757:SF2">
    <property type="entry name" value="BIOFILM ARCHITECTURE MAINTENANCE PROTEIN MBAA"/>
    <property type="match status" value="1"/>
</dbReference>
<feature type="domain" description="PAC" evidence="7">
    <location>
        <begin position="334"/>
        <end position="386"/>
    </location>
</feature>
<dbReference type="CDD" id="cd01949">
    <property type="entry name" value="GGDEF"/>
    <property type="match status" value="1"/>
</dbReference>